<dbReference type="Proteomes" id="UP000009284">
    <property type="component" value="Chromosome"/>
</dbReference>
<organism evidence="3 4">
    <name type="scientific">Taylorella asinigenitalis (strain MCE3)</name>
    <dbReference type="NCBI Taxonomy" id="1008459"/>
    <lineage>
        <taxon>Bacteria</taxon>
        <taxon>Pseudomonadati</taxon>
        <taxon>Pseudomonadota</taxon>
        <taxon>Betaproteobacteria</taxon>
        <taxon>Burkholderiales</taxon>
        <taxon>Alcaligenaceae</taxon>
        <taxon>Taylorella</taxon>
    </lineage>
</organism>
<evidence type="ECO:0000259" key="2">
    <source>
        <dbReference type="Pfam" id="PF01266"/>
    </source>
</evidence>
<name>G4QC45_TAYAM</name>
<dbReference type="GO" id="GO:0016491">
    <property type="term" value="F:oxidoreductase activity"/>
    <property type="evidence" value="ECO:0007669"/>
    <property type="project" value="UniProtKB-KW"/>
</dbReference>
<dbReference type="eggNOG" id="COG0665">
    <property type="taxonomic scope" value="Bacteria"/>
</dbReference>
<evidence type="ECO:0000256" key="1">
    <source>
        <dbReference type="ARBA" id="ARBA00023002"/>
    </source>
</evidence>
<proteinExistence type="predicted"/>
<feature type="domain" description="FAD dependent oxidoreductase" evidence="2">
    <location>
        <begin position="198"/>
        <end position="553"/>
    </location>
</feature>
<dbReference type="Pfam" id="PF01266">
    <property type="entry name" value="DAO"/>
    <property type="match status" value="1"/>
</dbReference>
<dbReference type="OrthoDB" id="9786494at2"/>
<evidence type="ECO:0000313" key="3">
    <source>
        <dbReference type="EMBL" id="AEP37014.1"/>
    </source>
</evidence>
<sequence>MFECASKFVDEIINFLLNKNGPTVIAIESTNWQEISIALIEKVKKVTNFNFSFGKSLHFIVFPPTKSGFFEPNYECNPESEIKKLPFKWPLLMEGIHRIDIIDYKLVFHIVFGIDSWSKISAQIDIIVADSLQSQALRVASPEALLATYDGLEEVQDLVHAKQYKIISSEEIPNSHKLYKISNPHRPQIIPVAKPSSVAIIGAGIAGTSIANELASRGHKVDIYDPKFAHMPVGEALETSAGAITPVITADDSPKSRISRAGVLRAYARWQCFFDHQIFPCGTLEVDRDKGYAKSLAEAVEILNFPKDWIRRVTAQEASEISGFHIKKDAVFLPYGMQISPLKMINALLERENISTQAQYITAVKPSSEGKYILCGNDDFNSPEYEYVVIATAIDTPKLLASSGLDFTILKSGHRTPSVPKFETLHALSGETLRVPSQMVNGGPKCIIGGLGYFLPQMGGYCVMGSTYKHGEMNPQLTAEGEKAILSKIPVDFEFTADELIENQGLKGHACIRAVINGRTPIIGRLKGTNVFLACAYASHGMTWASLGAEIIATEIAGEPAPLTRDLLKIMAPEST</sequence>
<reference key="1">
    <citation type="submission" date="2011-09" db="EMBL/GenBank/DDBJ databases">
        <title>Genomic characterization of the Taylorella genus.</title>
        <authorList>
            <person name="Hebert L."/>
            <person name="Moumen B."/>
            <person name="Pons N."/>
            <person name="Duquesne F."/>
            <person name="Breuil M.-F."/>
            <person name="Goux D."/>
            <person name="Batto J.-M."/>
            <person name="Renault P."/>
            <person name="Laugier C."/>
            <person name="Petry S."/>
        </authorList>
    </citation>
    <scope>NUCLEOTIDE SEQUENCE</scope>
    <source>
        <strain>MCE3</strain>
    </source>
</reference>
<reference evidence="3 4" key="2">
    <citation type="journal article" date="2012" name="PLoS ONE">
        <title>Genomic characterization of the taylorella genus.</title>
        <authorList>
            <person name="Hebert L."/>
            <person name="Moumen B."/>
            <person name="Pons N."/>
            <person name="Duquesne F."/>
            <person name="Breuil M.F."/>
            <person name="Goux D."/>
            <person name="Batto J.M."/>
            <person name="Laugier C."/>
            <person name="Renault P."/>
            <person name="Petry S."/>
        </authorList>
    </citation>
    <scope>NUCLEOTIDE SEQUENCE [LARGE SCALE GENOMIC DNA]</scope>
    <source>
        <strain evidence="3 4">MCE3</strain>
    </source>
</reference>
<dbReference type="Gene3D" id="3.50.50.60">
    <property type="entry name" value="FAD/NAD(P)-binding domain"/>
    <property type="match status" value="1"/>
</dbReference>
<dbReference type="KEGG" id="tas:TASI_1271"/>
<dbReference type="InterPro" id="IPR036188">
    <property type="entry name" value="FAD/NAD-bd_sf"/>
</dbReference>
<evidence type="ECO:0000313" key="4">
    <source>
        <dbReference type="Proteomes" id="UP000009284"/>
    </source>
</evidence>
<dbReference type="RefSeq" id="WP_014111908.1">
    <property type="nucleotide sequence ID" value="NC_016043.1"/>
</dbReference>
<gene>
    <name evidence="3" type="ordered locus">TASI_1271</name>
</gene>
<dbReference type="AlphaFoldDB" id="G4QC45"/>
<dbReference type="PANTHER" id="PTHR13847">
    <property type="entry name" value="SARCOSINE DEHYDROGENASE-RELATED"/>
    <property type="match status" value="1"/>
</dbReference>
<dbReference type="InterPro" id="IPR006076">
    <property type="entry name" value="FAD-dep_OxRdtase"/>
</dbReference>
<keyword evidence="4" id="KW-1185">Reference proteome</keyword>
<dbReference type="HOGENOM" id="CLU_022427_1_0_4"/>
<dbReference type="Gene3D" id="3.30.9.10">
    <property type="entry name" value="D-Amino Acid Oxidase, subunit A, domain 2"/>
    <property type="match status" value="1"/>
</dbReference>
<protein>
    <recommendedName>
        <fullName evidence="2">FAD dependent oxidoreductase domain-containing protein</fullName>
    </recommendedName>
</protein>
<dbReference type="PANTHER" id="PTHR13847:SF289">
    <property type="entry name" value="GLYCINE OXIDASE"/>
    <property type="match status" value="1"/>
</dbReference>
<dbReference type="GO" id="GO:0005737">
    <property type="term" value="C:cytoplasm"/>
    <property type="evidence" value="ECO:0007669"/>
    <property type="project" value="TreeGrafter"/>
</dbReference>
<accession>G4QC45</accession>
<dbReference type="SUPFAM" id="SSF51905">
    <property type="entry name" value="FAD/NAD(P)-binding domain"/>
    <property type="match status" value="1"/>
</dbReference>
<dbReference type="STRING" id="1008459.TASI_1271"/>
<keyword evidence="1" id="KW-0560">Oxidoreductase</keyword>
<dbReference type="EMBL" id="CP003059">
    <property type="protein sequence ID" value="AEP37014.1"/>
    <property type="molecule type" value="Genomic_DNA"/>
</dbReference>